<dbReference type="InterPro" id="IPR033749">
    <property type="entry name" value="Polyprenyl_synt_CS"/>
</dbReference>
<dbReference type="PANTHER" id="PTHR11525:SF0">
    <property type="entry name" value="FARNESYL PYROPHOSPHATE SYNTHASE"/>
    <property type="match status" value="1"/>
</dbReference>
<evidence type="ECO:0000256" key="5">
    <source>
        <dbReference type="ARBA" id="ARBA00034546"/>
    </source>
</evidence>
<dbReference type="GO" id="GO:0046872">
    <property type="term" value="F:metal ion binding"/>
    <property type="evidence" value="ECO:0007669"/>
    <property type="project" value="UniProtKB-KW"/>
</dbReference>
<proteinExistence type="inferred from homology"/>
<dbReference type="AlphaFoldDB" id="A0A6S7I6S5"/>
<dbReference type="EMBL" id="CACRXK020007514">
    <property type="protein sequence ID" value="CAB4012453.1"/>
    <property type="molecule type" value="Genomic_DNA"/>
</dbReference>
<reference evidence="7" key="1">
    <citation type="submission" date="2020-04" db="EMBL/GenBank/DDBJ databases">
        <authorList>
            <person name="Alioto T."/>
            <person name="Alioto T."/>
            <person name="Gomez Garrido J."/>
        </authorList>
    </citation>
    <scope>NUCLEOTIDE SEQUENCE</scope>
    <source>
        <strain evidence="7">A484AB</strain>
    </source>
</reference>
<dbReference type="GO" id="GO:0004337">
    <property type="term" value="F:(2E,6E)-farnesyl diphosphate synthase activity"/>
    <property type="evidence" value="ECO:0007669"/>
    <property type="project" value="TreeGrafter"/>
</dbReference>
<dbReference type="InterPro" id="IPR039702">
    <property type="entry name" value="FPS1-like"/>
</dbReference>
<comment type="cofactor">
    <cofactor evidence="1">
        <name>Mg(2+)</name>
        <dbReference type="ChEBI" id="CHEBI:18420"/>
    </cofactor>
</comment>
<keyword evidence="2 6" id="KW-0808">Transferase</keyword>
<keyword evidence="8" id="KW-1185">Reference proteome</keyword>
<dbReference type="OrthoDB" id="10257492at2759"/>
<evidence type="ECO:0000256" key="4">
    <source>
        <dbReference type="ARBA" id="ARBA00022842"/>
    </source>
</evidence>
<dbReference type="PANTHER" id="PTHR11525">
    <property type="entry name" value="FARNESYL-PYROPHOSPHATE SYNTHETASE"/>
    <property type="match status" value="1"/>
</dbReference>
<evidence type="ECO:0000313" key="8">
    <source>
        <dbReference type="Proteomes" id="UP001152795"/>
    </source>
</evidence>
<comment type="similarity">
    <text evidence="6">Belongs to the FPP/GGPP synthase family.</text>
</comment>
<evidence type="ECO:0000256" key="2">
    <source>
        <dbReference type="ARBA" id="ARBA00022679"/>
    </source>
</evidence>
<accession>A0A6S7I6S5</accession>
<sequence>MAEAIRKAQVQEDRRHFDEALPKVIEQILGPRLDETSDAVEHLKRNILYNLAGGKMNRGMTVLSTWRLLLGDKTPTDEEYYCATVLAWCVEFLQAFFLVTDDVMDQSVTRRGKLKLSHATCLQLELYCVNQTHKSPDLHTNQGISGKSSLELIKLSSRNKGEQFRTDRAVHNTGSIRNDPYWTSRRNSLELIELSSINKEEQFRTDRVIQSLRENSLEDPDIELIAVNDAVMLESCVHRLIDINFKSKECYGNIITLMHETTFQTETGQTLDLITKPGENFCNFTLKRYKAIVKWKTAFYSFYLPVALAMYMDDYLDCYGDPAVTGKVGTDIEETKCSWLLVQALQRVDEEQMNVLKENYGINDPVAVAKVKEVYSKLDMKTVYHDYEKISYGKLMQLINKAPSGLPQEIFTELAAKIYKRDK</sequence>
<gene>
    <name evidence="7" type="ORF">PACLA_8A050188</name>
</gene>
<dbReference type="Pfam" id="PF00348">
    <property type="entry name" value="polyprenyl_synt"/>
    <property type="match status" value="2"/>
</dbReference>
<dbReference type="GO" id="GO:0005737">
    <property type="term" value="C:cytoplasm"/>
    <property type="evidence" value="ECO:0007669"/>
    <property type="project" value="TreeGrafter"/>
</dbReference>
<name>A0A6S7I6S5_PARCT</name>
<dbReference type="GO" id="GO:0004161">
    <property type="term" value="F:dimethylallyltranstransferase activity"/>
    <property type="evidence" value="ECO:0007669"/>
    <property type="project" value="TreeGrafter"/>
</dbReference>
<evidence type="ECO:0000256" key="6">
    <source>
        <dbReference type="RuleBase" id="RU004466"/>
    </source>
</evidence>
<dbReference type="PROSITE" id="PS00723">
    <property type="entry name" value="POLYPRENYL_SYNTHASE_1"/>
    <property type="match status" value="1"/>
</dbReference>
<evidence type="ECO:0000256" key="1">
    <source>
        <dbReference type="ARBA" id="ARBA00001946"/>
    </source>
</evidence>
<evidence type="ECO:0000313" key="7">
    <source>
        <dbReference type="EMBL" id="CAB4012453.1"/>
    </source>
</evidence>
<dbReference type="Gene3D" id="1.10.600.10">
    <property type="entry name" value="Farnesyl Diphosphate Synthase"/>
    <property type="match status" value="3"/>
</dbReference>
<dbReference type="Proteomes" id="UP001152795">
    <property type="component" value="Unassembled WGS sequence"/>
</dbReference>
<protein>
    <recommendedName>
        <fullName evidence="5">Farnesyl pyrophosphate synthase</fullName>
    </recommendedName>
</protein>
<dbReference type="SUPFAM" id="SSF48576">
    <property type="entry name" value="Terpenoid synthases"/>
    <property type="match status" value="2"/>
</dbReference>
<dbReference type="InterPro" id="IPR000092">
    <property type="entry name" value="Polyprenyl_synt"/>
</dbReference>
<keyword evidence="4" id="KW-0460">Magnesium</keyword>
<dbReference type="InterPro" id="IPR008949">
    <property type="entry name" value="Isoprenoid_synthase_dom_sf"/>
</dbReference>
<comment type="caution">
    <text evidence="7">The sequence shown here is derived from an EMBL/GenBank/DDBJ whole genome shotgun (WGS) entry which is preliminary data.</text>
</comment>
<organism evidence="7 8">
    <name type="scientific">Paramuricea clavata</name>
    <name type="common">Red gorgonian</name>
    <name type="synonym">Violescent sea-whip</name>
    <dbReference type="NCBI Taxonomy" id="317549"/>
    <lineage>
        <taxon>Eukaryota</taxon>
        <taxon>Metazoa</taxon>
        <taxon>Cnidaria</taxon>
        <taxon>Anthozoa</taxon>
        <taxon>Octocorallia</taxon>
        <taxon>Malacalcyonacea</taxon>
        <taxon>Plexauridae</taxon>
        <taxon>Paramuricea</taxon>
    </lineage>
</organism>
<dbReference type="GO" id="GO:0045337">
    <property type="term" value="P:farnesyl diphosphate biosynthetic process"/>
    <property type="evidence" value="ECO:0007669"/>
    <property type="project" value="TreeGrafter"/>
</dbReference>
<keyword evidence="3" id="KW-0479">Metal-binding</keyword>
<evidence type="ECO:0000256" key="3">
    <source>
        <dbReference type="ARBA" id="ARBA00022723"/>
    </source>
</evidence>